<name>A0A8S0V094_OLEEU</name>
<accession>A0A8S0V094</accession>
<keyword evidence="3" id="KW-1185">Reference proteome</keyword>
<dbReference type="Gramene" id="OE9A113887T1">
    <property type="protein sequence ID" value="OE9A113887C1"/>
    <property type="gene ID" value="OE9A113887"/>
</dbReference>
<evidence type="ECO:0000313" key="3">
    <source>
        <dbReference type="Proteomes" id="UP000594638"/>
    </source>
</evidence>
<evidence type="ECO:0000256" key="1">
    <source>
        <dbReference type="SAM" id="MobiDB-lite"/>
    </source>
</evidence>
<dbReference type="EMBL" id="CACTIH010009173">
    <property type="protein sequence ID" value="CAA3026683.1"/>
    <property type="molecule type" value="Genomic_DNA"/>
</dbReference>
<sequence length="114" mass="13044">MEIRSLSGMVAKKLRKLSRAVANSNEESSISEQIPSGEIGLKTPNELHSRNRRAVLMESPQKIHQLQLRDLMMTAVQKPSNQSLKKLAKMKTIWGKIFRKDWEKQLAKEDTNDS</sequence>
<feature type="compositionally biased region" description="Low complexity" evidence="1">
    <location>
        <begin position="24"/>
        <end position="39"/>
    </location>
</feature>
<dbReference type="Proteomes" id="UP000594638">
    <property type="component" value="Unassembled WGS sequence"/>
</dbReference>
<organism evidence="2 3">
    <name type="scientific">Olea europaea subsp. europaea</name>
    <dbReference type="NCBI Taxonomy" id="158383"/>
    <lineage>
        <taxon>Eukaryota</taxon>
        <taxon>Viridiplantae</taxon>
        <taxon>Streptophyta</taxon>
        <taxon>Embryophyta</taxon>
        <taxon>Tracheophyta</taxon>
        <taxon>Spermatophyta</taxon>
        <taxon>Magnoliopsida</taxon>
        <taxon>eudicotyledons</taxon>
        <taxon>Gunneridae</taxon>
        <taxon>Pentapetalae</taxon>
        <taxon>asterids</taxon>
        <taxon>lamiids</taxon>
        <taxon>Lamiales</taxon>
        <taxon>Oleaceae</taxon>
        <taxon>Oleeae</taxon>
        <taxon>Olea</taxon>
    </lineage>
</organism>
<protein>
    <submittedName>
        <fullName evidence="2">Transcription factor bHLH78-like</fullName>
    </submittedName>
</protein>
<dbReference type="AlphaFoldDB" id="A0A8S0V094"/>
<comment type="caution">
    <text evidence="2">The sequence shown here is derived from an EMBL/GenBank/DDBJ whole genome shotgun (WGS) entry which is preliminary data.</text>
</comment>
<gene>
    <name evidence="2" type="ORF">OLEA9_A113887</name>
</gene>
<proteinExistence type="predicted"/>
<feature type="region of interest" description="Disordered" evidence="1">
    <location>
        <begin position="21"/>
        <end position="45"/>
    </location>
</feature>
<evidence type="ECO:0000313" key="2">
    <source>
        <dbReference type="EMBL" id="CAA3026683.1"/>
    </source>
</evidence>
<reference evidence="2 3" key="1">
    <citation type="submission" date="2019-12" db="EMBL/GenBank/DDBJ databases">
        <authorList>
            <person name="Alioto T."/>
            <person name="Alioto T."/>
            <person name="Gomez Garrido J."/>
        </authorList>
    </citation>
    <scope>NUCLEOTIDE SEQUENCE [LARGE SCALE GENOMIC DNA]</scope>
</reference>